<evidence type="ECO:0000313" key="8">
    <source>
        <dbReference type="Proteomes" id="UP000030341"/>
    </source>
</evidence>
<dbReference type="InterPro" id="IPR050189">
    <property type="entry name" value="MFS_Efflux_Transporters"/>
</dbReference>
<proteinExistence type="predicted"/>
<dbReference type="PANTHER" id="PTHR43124:SF3">
    <property type="entry name" value="CHLORAMPHENICOL EFFLUX PUMP RV0191"/>
    <property type="match status" value="1"/>
</dbReference>
<dbReference type="PANTHER" id="PTHR43124">
    <property type="entry name" value="PURINE EFFLUX PUMP PBUE"/>
    <property type="match status" value="1"/>
</dbReference>
<feature type="transmembrane region" description="Helical" evidence="6">
    <location>
        <begin position="350"/>
        <end position="370"/>
    </location>
</feature>
<dbReference type="EMBL" id="CP009889">
    <property type="protein sequence ID" value="AIY67722.1"/>
    <property type="molecule type" value="Genomic_DNA"/>
</dbReference>
<evidence type="ECO:0000256" key="5">
    <source>
        <dbReference type="ARBA" id="ARBA00023136"/>
    </source>
</evidence>
<feature type="transmembrane region" description="Helical" evidence="6">
    <location>
        <begin position="32"/>
        <end position="50"/>
    </location>
</feature>
<name>A0A0A7EP31_9GAMM</name>
<evidence type="ECO:0000313" key="7">
    <source>
        <dbReference type="EMBL" id="AIY67722.1"/>
    </source>
</evidence>
<feature type="transmembrane region" description="Helical" evidence="6">
    <location>
        <begin position="148"/>
        <end position="168"/>
    </location>
</feature>
<evidence type="ECO:0008006" key="9">
    <source>
        <dbReference type="Google" id="ProtNLM"/>
    </source>
</evidence>
<feature type="transmembrane region" description="Helical" evidence="6">
    <location>
        <begin position="228"/>
        <end position="250"/>
    </location>
</feature>
<keyword evidence="5 6" id="KW-0472">Membrane</keyword>
<feature type="transmembrane region" description="Helical" evidence="6">
    <location>
        <begin position="119"/>
        <end position="142"/>
    </location>
</feature>
<dbReference type="STRING" id="1348114.OM33_21430"/>
<evidence type="ECO:0000256" key="3">
    <source>
        <dbReference type="ARBA" id="ARBA00022692"/>
    </source>
</evidence>
<evidence type="ECO:0000256" key="2">
    <source>
        <dbReference type="ARBA" id="ARBA00022475"/>
    </source>
</evidence>
<dbReference type="Gene3D" id="1.20.1250.20">
    <property type="entry name" value="MFS general substrate transporter like domains"/>
    <property type="match status" value="2"/>
</dbReference>
<feature type="transmembrane region" description="Helical" evidence="6">
    <location>
        <begin position="194"/>
        <end position="216"/>
    </location>
</feature>
<sequence>MTLISVICDTMILPFYPTFFADRFGIDNSHHVGAYIAAVCFTVMCAFPYWAKLAKRVHEVHIWVVTQLIAACLGIACFFSTDIVWFWVISLAMLVFKASYLLIYPFVLRLEDQQSHLGIVGLFSVLMHFGGIGGALLGGWVIDLTDIQTIYLIMALGDIVQVGVCLYLSKQLKLKWALHPKVSSPVLRKKIPNFIYTIGAVSLLVYFAGFLARPYFTLYWQHVSGISSTFIAGLMYAIPAWMALLGLILSKSRRSLNWTSQQHILAGLGFASIGLWLQASPDWQSVIVGRILLGYAMFVITVKLEVLLFSLSQPEHYGEDFAKIHFMQNLGVIAASFLVGSLVQPNAYDTPFLVASGAMTLTFFVFIGLFKVFTHSATHSQPLPQNQPTLESEKS</sequence>
<comment type="subcellular location">
    <subcellularLocation>
        <location evidence="1">Cell membrane</location>
        <topology evidence="1">Multi-pass membrane protein</topology>
    </subcellularLocation>
</comment>
<dbReference type="SUPFAM" id="SSF103473">
    <property type="entry name" value="MFS general substrate transporter"/>
    <property type="match status" value="1"/>
</dbReference>
<organism evidence="7 8">
    <name type="scientific">Pseudoalteromonas piratica</name>
    <dbReference type="NCBI Taxonomy" id="1348114"/>
    <lineage>
        <taxon>Bacteria</taxon>
        <taxon>Pseudomonadati</taxon>
        <taxon>Pseudomonadota</taxon>
        <taxon>Gammaproteobacteria</taxon>
        <taxon>Alteromonadales</taxon>
        <taxon>Pseudoalteromonadaceae</taxon>
        <taxon>Pseudoalteromonas</taxon>
    </lineage>
</organism>
<dbReference type="eggNOG" id="COG2814">
    <property type="taxonomic scope" value="Bacteria"/>
</dbReference>
<protein>
    <recommendedName>
        <fullName evidence="9">MFS transporter</fullName>
    </recommendedName>
</protein>
<dbReference type="GO" id="GO:0022857">
    <property type="term" value="F:transmembrane transporter activity"/>
    <property type="evidence" value="ECO:0007669"/>
    <property type="project" value="InterPro"/>
</dbReference>
<dbReference type="Proteomes" id="UP000030341">
    <property type="component" value="Chromosome 2"/>
</dbReference>
<evidence type="ECO:0000256" key="6">
    <source>
        <dbReference type="SAM" id="Phobius"/>
    </source>
</evidence>
<reference evidence="7 8" key="1">
    <citation type="submission" date="2014-11" db="EMBL/GenBank/DDBJ databases">
        <title>Complete Genome Sequence of Pseudoalteromonas sp. Strain OCN003 Isolated from Kaneohe Bay, Oahu, Hawaii.</title>
        <authorList>
            <person name="Beurmann S."/>
            <person name="Videau P."/>
            <person name="Ushijima B."/>
            <person name="Smith A.M."/>
            <person name="Aeby G.S."/>
            <person name="Callahan S.M."/>
            <person name="Belcaid M."/>
        </authorList>
    </citation>
    <scope>NUCLEOTIDE SEQUENCE [LARGE SCALE GENOMIC DNA]</scope>
    <source>
        <strain evidence="7 8">OCN003</strain>
    </source>
</reference>
<feature type="transmembrane region" description="Helical" evidence="6">
    <location>
        <begin position="87"/>
        <end position="107"/>
    </location>
</feature>
<dbReference type="GO" id="GO:0005886">
    <property type="term" value="C:plasma membrane"/>
    <property type="evidence" value="ECO:0007669"/>
    <property type="project" value="UniProtKB-SubCell"/>
</dbReference>
<feature type="transmembrane region" description="Helical" evidence="6">
    <location>
        <begin position="324"/>
        <end position="344"/>
    </location>
</feature>
<dbReference type="Pfam" id="PF07690">
    <property type="entry name" value="MFS_1"/>
    <property type="match status" value="1"/>
</dbReference>
<evidence type="ECO:0000256" key="1">
    <source>
        <dbReference type="ARBA" id="ARBA00004651"/>
    </source>
</evidence>
<keyword evidence="8" id="KW-1185">Reference proteome</keyword>
<dbReference type="InterPro" id="IPR036259">
    <property type="entry name" value="MFS_trans_sf"/>
</dbReference>
<dbReference type="HOGENOM" id="CLU_056337_0_0_6"/>
<dbReference type="KEGG" id="pseo:OM33_21430"/>
<feature type="transmembrane region" description="Helical" evidence="6">
    <location>
        <begin position="291"/>
        <end position="312"/>
    </location>
</feature>
<keyword evidence="3 6" id="KW-0812">Transmembrane</keyword>
<dbReference type="InterPro" id="IPR011701">
    <property type="entry name" value="MFS"/>
</dbReference>
<evidence type="ECO:0000256" key="4">
    <source>
        <dbReference type="ARBA" id="ARBA00022989"/>
    </source>
</evidence>
<accession>A0A0A7EP31</accession>
<keyword evidence="4 6" id="KW-1133">Transmembrane helix</keyword>
<feature type="transmembrane region" description="Helical" evidence="6">
    <location>
        <begin position="62"/>
        <end position="81"/>
    </location>
</feature>
<keyword evidence="2" id="KW-1003">Cell membrane</keyword>
<dbReference type="AlphaFoldDB" id="A0A0A7EP31"/>
<gene>
    <name evidence="7" type="ORF">OM33_21430</name>
</gene>